<reference evidence="2 3" key="1">
    <citation type="journal article" date="2015" name="Sci. Rep.">
        <title>Genome of the facultative scuticociliatosis pathogen Pseudocohnilembus persalinus provides insight into its virulence through horizontal gene transfer.</title>
        <authorList>
            <person name="Xiong J."/>
            <person name="Wang G."/>
            <person name="Cheng J."/>
            <person name="Tian M."/>
            <person name="Pan X."/>
            <person name="Warren A."/>
            <person name="Jiang C."/>
            <person name="Yuan D."/>
            <person name="Miao W."/>
        </authorList>
    </citation>
    <scope>NUCLEOTIDE SEQUENCE [LARGE SCALE GENOMIC DNA]</scope>
    <source>
        <strain evidence="2">36N120E</strain>
    </source>
</reference>
<feature type="transmembrane region" description="Helical" evidence="1">
    <location>
        <begin position="513"/>
        <end position="530"/>
    </location>
</feature>
<evidence type="ECO:0000313" key="3">
    <source>
        <dbReference type="Proteomes" id="UP000054937"/>
    </source>
</evidence>
<name>A0A0V0QFK4_PSEPJ</name>
<sequence length="864" mass="100239">MELDNNQNEIYDLIFVGGGYQTLEFLISSIRQGTLYNLVQKSSIAIFEKNMNFGSSTYETQLINSTKNGLDLIRLILKDPEALKDTLFDKYITTLSDLDNNTFKETAHLSYNSKNKTQFKKEELFLPNEQIQNAHQKPVNNINFIDYNNQLLSPIPQKNNGPDILKKKQSQYQFQQNQQNFDYLEDDLKIEEEDDDSNSDQIINLSQSTIRKQSNQFQGVHIGLGLAVNKPQIQKRSTNFFKLQQGPDWNLLNQTEMLSPKQSLMVSHINNSNITRQSILNSTKIMQKQPDKRKSRYSMQQFSLQIEKTVKETDFFPQEKSYTERFNESVFVVDYQGILSKLDDLVLPVFKEAVKEPTIRDILSFGLKNPPMTLVSYYYRMLGVQVLQLIRTINKSAPVFFPSHEVLSYHLQQDGIMNVKIKLNIHSKELLHHMEYETLGKKPKLSVMHVYKTIKCKQVIFNQGGIPKGLPDKIRNYIPNQRYIDAYKFFTDAEYTSQLKKINKMQQAKKQKIIIIGGGNAAFLAAFLILQGPSIRTPKQFRLKIKKLGNSTSRKRDGLKQKCKCSCYCFGNLEPQSIGWKNADVNLLDVQPKQIMICHRSDIKLYFKNDDEQERFKKDLKLPKQKAGNEWGEINPKDGLRGDARYMYVQIKEGNEDRVKLCKYKKYQDLIPYLQDSCLVIEAMGRKQPELYIKDPNGRDIDLIHRDEKSYQVDSYNRVLTSKGSLQNFYGLGTTFSEQANNFLLYSNKAAQIIIKNINLQQKMMNQYIGSGHYWSWYASEEEDAKKEKENKQPSKTTSSGQVSLQNLQISKLYDQISMTSQSGSGDYGLDKMKQELQQQKAYLNFGKVENMIKRNRSQKYLKF</sequence>
<dbReference type="InParanoid" id="A0A0V0QFK4"/>
<dbReference type="EMBL" id="LDAU01000180">
    <property type="protein sequence ID" value="KRX00985.1"/>
    <property type="molecule type" value="Genomic_DNA"/>
</dbReference>
<dbReference type="OMA" id="IMICHRS"/>
<proteinExistence type="predicted"/>
<evidence type="ECO:0000313" key="2">
    <source>
        <dbReference type="EMBL" id="KRX00985.1"/>
    </source>
</evidence>
<gene>
    <name evidence="2" type="ORF">PPERSA_09591</name>
</gene>
<accession>A0A0V0QFK4</accession>
<keyword evidence="1" id="KW-0812">Transmembrane</keyword>
<keyword evidence="3" id="KW-1185">Reference proteome</keyword>
<comment type="caution">
    <text evidence="2">The sequence shown here is derived from an EMBL/GenBank/DDBJ whole genome shotgun (WGS) entry which is preliminary data.</text>
</comment>
<organism evidence="2 3">
    <name type="scientific">Pseudocohnilembus persalinus</name>
    <name type="common">Ciliate</name>
    <dbReference type="NCBI Taxonomy" id="266149"/>
    <lineage>
        <taxon>Eukaryota</taxon>
        <taxon>Sar</taxon>
        <taxon>Alveolata</taxon>
        <taxon>Ciliophora</taxon>
        <taxon>Intramacronucleata</taxon>
        <taxon>Oligohymenophorea</taxon>
        <taxon>Scuticociliatia</taxon>
        <taxon>Philasterida</taxon>
        <taxon>Pseudocohnilembidae</taxon>
        <taxon>Pseudocohnilembus</taxon>
    </lineage>
</organism>
<keyword evidence="1" id="KW-0472">Membrane</keyword>
<dbReference type="Proteomes" id="UP000054937">
    <property type="component" value="Unassembled WGS sequence"/>
</dbReference>
<evidence type="ECO:0000256" key="1">
    <source>
        <dbReference type="SAM" id="Phobius"/>
    </source>
</evidence>
<keyword evidence="1" id="KW-1133">Transmembrane helix</keyword>
<protein>
    <submittedName>
        <fullName evidence="2">Uncharacterized protein</fullName>
    </submittedName>
</protein>
<dbReference type="AlphaFoldDB" id="A0A0V0QFK4"/>